<dbReference type="GO" id="GO:0016020">
    <property type="term" value="C:membrane"/>
    <property type="evidence" value="ECO:0007669"/>
    <property type="project" value="TreeGrafter"/>
</dbReference>
<name>A0AAJ0D633_9PEZI</name>
<reference evidence="2" key="1">
    <citation type="submission" date="2023-04" db="EMBL/GenBank/DDBJ databases">
        <title>Black Yeasts Isolated from many extreme environments.</title>
        <authorList>
            <person name="Coleine C."/>
            <person name="Stajich J.E."/>
            <person name="Selbmann L."/>
        </authorList>
    </citation>
    <scope>NUCLEOTIDE SEQUENCE</scope>
    <source>
        <strain evidence="2">CCFEE 5312</strain>
    </source>
</reference>
<dbReference type="InterPro" id="IPR050266">
    <property type="entry name" value="AB_hydrolase_sf"/>
</dbReference>
<evidence type="ECO:0000259" key="1">
    <source>
        <dbReference type="Pfam" id="PF00561"/>
    </source>
</evidence>
<accession>A0AAJ0D633</accession>
<dbReference type="Pfam" id="PF00561">
    <property type="entry name" value="Abhydrolase_1"/>
    <property type="match status" value="1"/>
</dbReference>
<evidence type="ECO:0000313" key="3">
    <source>
        <dbReference type="Proteomes" id="UP001271007"/>
    </source>
</evidence>
<dbReference type="AlphaFoldDB" id="A0AAJ0D633"/>
<evidence type="ECO:0000313" key="2">
    <source>
        <dbReference type="EMBL" id="KAK3047050.1"/>
    </source>
</evidence>
<comment type="caution">
    <text evidence="2">The sequence shown here is derived from an EMBL/GenBank/DDBJ whole genome shotgun (WGS) entry which is preliminary data.</text>
</comment>
<keyword evidence="3" id="KW-1185">Reference proteome</keyword>
<dbReference type="SUPFAM" id="SSF53474">
    <property type="entry name" value="alpha/beta-Hydrolases"/>
    <property type="match status" value="1"/>
</dbReference>
<sequence>MHPDHQTAKTEFVSKGDQTYAYRRFGKGDGVPLMFLIHFRGNMDLWDPLLINSIAQSRPVILFDNAGVGKSNGAVATTIEGMAKHVIDFLDVIGETEIDLLGFSMGGYITQLVALNAPAGQIRRLIITGSGSSGGEGVMNHPIEQQKQVGQLAGQPEAYWKRVNERNEATSGEERSQVVSYNYADGGAGVKAMGAANQSFADPSQSSAGSLQRLKELKMPVFIAQGHDDFMIPTTNSFLMQQRLPNARLKIFPDSGHGSLYQYPVEFAGDVARFLEMA</sequence>
<feature type="domain" description="AB hydrolase-1" evidence="1">
    <location>
        <begin position="40"/>
        <end position="261"/>
    </location>
</feature>
<dbReference type="PANTHER" id="PTHR43798">
    <property type="entry name" value="MONOACYLGLYCEROL LIPASE"/>
    <property type="match status" value="1"/>
</dbReference>
<dbReference type="PANTHER" id="PTHR43798:SF5">
    <property type="entry name" value="MONOACYLGLYCEROL LIPASE ABHD6"/>
    <property type="match status" value="1"/>
</dbReference>
<dbReference type="GO" id="GO:0047372">
    <property type="term" value="F:monoacylglycerol lipase activity"/>
    <property type="evidence" value="ECO:0007669"/>
    <property type="project" value="TreeGrafter"/>
</dbReference>
<dbReference type="Proteomes" id="UP001271007">
    <property type="component" value="Unassembled WGS sequence"/>
</dbReference>
<dbReference type="GO" id="GO:0046464">
    <property type="term" value="P:acylglycerol catabolic process"/>
    <property type="evidence" value="ECO:0007669"/>
    <property type="project" value="TreeGrafter"/>
</dbReference>
<dbReference type="InterPro" id="IPR000073">
    <property type="entry name" value="AB_hydrolase_1"/>
</dbReference>
<proteinExistence type="predicted"/>
<dbReference type="Gene3D" id="3.40.50.1820">
    <property type="entry name" value="alpha/beta hydrolase"/>
    <property type="match status" value="1"/>
</dbReference>
<dbReference type="InterPro" id="IPR029058">
    <property type="entry name" value="AB_hydrolase_fold"/>
</dbReference>
<gene>
    <name evidence="2" type="ORF">LTR09_011475</name>
</gene>
<dbReference type="EMBL" id="JAWDJX010000069">
    <property type="protein sequence ID" value="KAK3047050.1"/>
    <property type="molecule type" value="Genomic_DNA"/>
</dbReference>
<protein>
    <recommendedName>
        <fullName evidence="1">AB hydrolase-1 domain-containing protein</fullName>
    </recommendedName>
</protein>
<organism evidence="2 3">
    <name type="scientific">Extremus antarcticus</name>
    <dbReference type="NCBI Taxonomy" id="702011"/>
    <lineage>
        <taxon>Eukaryota</taxon>
        <taxon>Fungi</taxon>
        <taxon>Dikarya</taxon>
        <taxon>Ascomycota</taxon>
        <taxon>Pezizomycotina</taxon>
        <taxon>Dothideomycetes</taxon>
        <taxon>Dothideomycetidae</taxon>
        <taxon>Mycosphaerellales</taxon>
        <taxon>Extremaceae</taxon>
        <taxon>Extremus</taxon>
    </lineage>
</organism>